<evidence type="ECO:0000256" key="3">
    <source>
        <dbReference type="PIRSR" id="PIRSR602401-1"/>
    </source>
</evidence>
<sequence>MMDGAGALLRSHQMEPPPPFLAISVTVATLAAGVFAIYFYAPSWRVRRVPGPMAYPLIGHLPLLAKHGPAVFTVLRERFGPIYRFHMGRQPLVMIADPELCREVGIQKFKSIPNRSVPSPIRSSPIHNKGLFFTRDSRWQSMRNVIISIYQPSHVASLIPSFQPYIERAGRLLRHGEEITFSDLSLKLFSDTIGQVAFGVDFGLTKGTTSPPPKHHVDCAETVDMTTDFIKKHFYATTSLKMDLSGSVSIILGMLVPLLQEPVRQLLLRVPGSKDRRMEETNLAMSGLLDNIVAERAAQADRGEKNFLSVMLNASESTDAMRKLLTQDYVSALTYEHLLAGSVTMSFTLSSLVYLVAMYPEVEEKLLKEIDAFGPKDVVPNVEDIQTKFPYMEQVLKETMRFYTVSPLIAREASEDVQIGGYVLPKGTWVWLAPGVLAKDPKQFPDPDVFWPERFDPESEECKRRHPYAFIPFGIGPRACIGQKFAFQQLKLVILHLYRHHVFRHSPNMEFPLQFQYSILVNFKHGVKLQVIERKT</sequence>
<dbReference type="InterPro" id="IPR002401">
    <property type="entry name" value="Cyt_P450_E_grp-I"/>
</dbReference>
<protein>
    <recommendedName>
        <fullName evidence="8">Cytochrome P450</fullName>
    </recommendedName>
</protein>
<dbReference type="GO" id="GO:0005506">
    <property type="term" value="F:iron ion binding"/>
    <property type="evidence" value="ECO:0007669"/>
    <property type="project" value="InterPro"/>
</dbReference>
<dbReference type="PRINTS" id="PR00385">
    <property type="entry name" value="P450"/>
</dbReference>
<feature type="transmembrane region" description="Helical" evidence="5">
    <location>
        <begin position="20"/>
        <end position="41"/>
    </location>
</feature>
<dbReference type="AlphaFoldDB" id="A0A3B6UBT1"/>
<dbReference type="InterPro" id="IPR001128">
    <property type="entry name" value="Cyt_P450"/>
</dbReference>
<dbReference type="OMA" id="YIPSWRV"/>
<name>A0A3B6UBT1_WHEAT</name>
<dbReference type="Proteomes" id="UP000019116">
    <property type="component" value="Chromosome Un"/>
</dbReference>
<evidence type="ECO:0000256" key="5">
    <source>
        <dbReference type="SAM" id="Phobius"/>
    </source>
</evidence>
<keyword evidence="7" id="KW-1185">Reference proteome</keyword>
<proteinExistence type="inferred from homology"/>
<reference evidence="6" key="1">
    <citation type="submission" date="2018-08" db="EMBL/GenBank/DDBJ databases">
        <authorList>
            <person name="Rossello M."/>
        </authorList>
    </citation>
    <scope>NUCLEOTIDE SEQUENCE [LARGE SCALE GENOMIC DNA]</scope>
    <source>
        <strain evidence="6">cv. Chinese Spring</strain>
    </source>
</reference>
<evidence type="ECO:0000256" key="4">
    <source>
        <dbReference type="RuleBase" id="RU000461"/>
    </source>
</evidence>
<comment type="similarity">
    <text evidence="4">Belongs to the cytochrome P450 family.</text>
</comment>
<dbReference type="PROSITE" id="PS00086">
    <property type="entry name" value="CYTOCHROME_P450"/>
    <property type="match status" value="1"/>
</dbReference>
<evidence type="ECO:0000256" key="2">
    <source>
        <dbReference type="ARBA" id="ARBA00022989"/>
    </source>
</evidence>
<keyword evidence="4" id="KW-0560">Oxidoreductase</keyword>
<comment type="cofactor">
    <cofactor evidence="3">
        <name>heme</name>
        <dbReference type="ChEBI" id="CHEBI:30413"/>
    </cofactor>
</comment>
<dbReference type="InterPro" id="IPR017972">
    <property type="entry name" value="Cyt_P450_CS"/>
</dbReference>
<gene>
    <name evidence="6" type="primary">LOC123177310</name>
</gene>
<accession>A0A3B6UBT1</accession>
<keyword evidence="3 4" id="KW-0349">Heme</keyword>
<organism evidence="6">
    <name type="scientific">Triticum aestivum</name>
    <name type="common">Wheat</name>
    <dbReference type="NCBI Taxonomy" id="4565"/>
    <lineage>
        <taxon>Eukaryota</taxon>
        <taxon>Viridiplantae</taxon>
        <taxon>Streptophyta</taxon>
        <taxon>Embryophyta</taxon>
        <taxon>Tracheophyta</taxon>
        <taxon>Spermatophyta</taxon>
        <taxon>Magnoliopsida</taxon>
        <taxon>Liliopsida</taxon>
        <taxon>Poales</taxon>
        <taxon>Poaceae</taxon>
        <taxon>BOP clade</taxon>
        <taxon>Pooideae</taxon>
        <taxon>Triticodae</taxon>
        <taxon>Triticeae</taxon>
        <taxon>Triticinae</taxon>
        <taxon>Triticum</taxon>
    </lineage>
</organism>
<dbReference type="SUPFAM" id="SSF48264">
    <property type="entry name" value="Cytochrome P450"/>
    <property type="match status" value="1"/>
</dbReference>
<dbReference type="Pfam" id="PF00067">
    <property type="entry name" value="p450"/>
    <property type="match status" value="1"/>
</dbReference>
<dbReference type="GO" id="GO:0004497">
    <property type="term" value="F:monooxygenase activity"/>
    <property type="evidence" value="ECO:0007669"/>
    <property type="project" value="UniProtKB-KW"/>
</dbReference>
<dbReference type="Gene3D" id="1.10.630.10">
    <property type="entry name" value="Cytochrome P450"/>
    <property type="match status" value="1"/>
</dbReference>
<dbReference type="OrthoDB" id="1470350at2759"/>
<dbReference type="GO" id="GO:0016705">
    <property type="term" value="F:oxidoreductase activity, acting on paired donors, with incorporation or reduction of molecular oxygen"/>
    <property type="evidence" value="ECO:0007669"/>
    <property type="project" value="InterPro"/>
</dbReference>
<keyword evidence="4" id="KW-0503">Monooxygenase</keyword>
<dbReference type="InterPro" id="IPR036396">
    <property type="entry name" value="Cyt_P450_sf"/>
</dbReference>
<keyword evidence="3 4" id="KW-0408">Iron</keyword>
<evidence type="ECO:0000256" key="1">
    <source>
        <dbReference type="ARBA" id="ARBA00022692"/>
    </source>
</evidence>
<keyword evidence="3 4" id="KW-0479">Metal-binding</keyword>
<dbReference type="SMR" id="A0A3B6UBT1"/>
<dbReference type="PaxDb" id="4565-Traes_3B_6221A012E.2"/>
<dbReference type="PANTHER" id="PTHR24301">
    <property type="entry name" value="THROMBOXANE-A SYNTHASE"/>
    <property type="match status" value="1"/>
</dbReference>
<dbReference type="PANTHER" id="PTHR24301:SF13">
    <property type="entry name" value="CYTOCHROME P450"/>
    <property type="match status" value="1"/>
</dbReference>
<reference evidence="6" key="2">
    <citation type="submission" date="2018-10" db="UniProtKB">
        <authorList>
            <consortium name="EnsemblPlants"/>
        </authorList>
    </citation>
    <scope>IDENTIFICATION</scope>
</reference>
<dbReference type="GO" id="GO:0020037">
    <property type="term" value="F:heme binding"/>
    <property type="evidence" value="ECO:0007669"/>
    <property type="project" value="InterPro"/>
</dbReference>
<dbReference type="KEGG" id="taes:123173677"/>
<dbReference type="Gramene" id="TraesCSU02G146300.1">
    <property type="protein sequence ID" value="TraesCSU02G146300.1"/>
    <property type="gene ID" value="TraesCSU02G146300"/>
</dbReference>
<evidence type="ECO:0000313" key="6">
    <source>
        <dbReference type="EnsemblPlants" id="TraesCSU02G146300.1"/>
    </source>
</evidence>
<dbReference type="PRINTS" id="PR00463">
    <property type="entry name" value="EP450I"/>
</dbReference>
<feature type="binding site" description="axial binding residue" evidence="3">
    <location>
        <position position="480"/>
    </location>
    <ligand>
        <name>heme</name>
        <dbReference type="ChEBI" id="CHEBI:30413"/>
    </ligand>
    <ligandPart>
        <name>Fe</name>
        <dbReference type="ChEBI" id="CHEBI:18248"/>
    </ligandPart>
</feature>
<dbReference type="EnsemblPlants" id="TraesCSU02G146300.1">
    <property type="protein sequence ID" value="TraesCSU02G146300.1"/>
    <property type="gene ID" value="TraesCSU02G146300"/>
</dbReference>
<evidence type="ECO:0000313" key="7">
    <source>
        <dbReference type="Proteomes" id="UP000019116"/>
    </source>
</evidence>
<dbReference type="STRING" id="4565.A0A3B6UBT1"/>
<keyword evidence="2 5" id="KW-1133">Transmembrane helix</keyword>
<keyword evidence="5" id="KW-0472">Membrane</keyword>
<keyword evidence="1 5" id="KW-0812">Transmembrane</keyword>
<dbReference type="Gramene" id="TraesCSU03G0127000.1">
    <property type="protein sequence ID" value="TraesCSU03G0127000.1.CDS"/>
    <property type="gene ID" value="TraesCSU03G0127000"/>
</dbReference>
<evidence type="ECO:0008006" key="8">
    <source>
        <dbReference type="Google" id="ProtNLM"/>
    </source>
</evidence>